<dbReference type="EMBL" id="GBRH01164654">
    <property type="protein sequence ID" value="JAE33242.1"/>
    <property type="molecule type" value="Transcribed_RNA"/>
</dbReference>
<name>A0A0A9H928_ARUDO</name>
<sequence>MPPTTPTCCRRRPCPCPWPSSPSCRSRRSF</sequence>
<reference evidence="1" key="1">
    <citation type="submission" date="2014-09" db="EMBL/GenBank/DDBJ databases">
        <authorList>
            <person name="Magalhaes I.L.F."/>
            <person name="Oliveira U."/>
            <person name="Santos F.R."/>
            <person name="Vidigal T.H.D.A."/>
            <person name="Brescovit A.D."/>
            <person name="Santos A.J."/>
        </authorList>
    </citation>
    <scope>NUCLEOTIDE SEQUENCE</scope>
    <source>
        <tissue evidence="1">Shoot tissue taken approximately 20 cm above the soil surface</tissue>
    </source>
</reference>
<evidence type="ECO:0000313" key="1">
    <source>
        <dbReference type="EMBL" id="JAE33242.1"/>
    </source>
</evidence>
<reference evidence="1" key="2">
    <citation type="journal article" date="2015" name="Data Brief">
        <title>Shoot transcriptome of the giant reed, Arundo donax.</title>
        <authorList>
            <person name="Barrero R.A."/>
            <person name="Guerrero F.D."/>
            <person name="Moolhuijzen P."/>
            <person name="Goolsby J.A."/>
            <person name="Tidwell J."/>
            <person name="Bellgard S.E."/>
            <person name="Bellgard M.I."/>
        </authorList>
    </citation>
    <scope>NUCLEOTIDE SEQUENCE</scope>
    <source>
        <tissue evidence="1">Shoot tissue taken approximately 20 cm above the soil surface</tissue>
    </source>
</reference>
<organism evidence="1">
    <name type="scientific">Arundo donax</name>
    <name type="common">Giant reed</name>
    <name type="synonym">Donax arundinaceus</name>
    <dbReference type="NCBI Taxonomy" id="35708"/>
    <lineage>
        <taxon>Eukaryota</taxon>
        <taxon>Viridiplantae</taxon>
        <taxon>Streptophyta</taxon>
        <taxon>Embryophyta</taxon>
        <taxon>Tracheophyta</taxon>
        <taxon>Spermatophyta</taxon>
        <taxon>Magnoliopsida</taxon>
        <taxon>Liliopsida</taxon>
        <taxon>Poales</taxon>
        <taxon>Poaceae</taxon>
        <taxon>PACMAD clade</taxon>
        <taxon>Arundinoideae</taxon>
        <taxon>Arundineae</taxon>
        <taxon>Arundo</taxon>
    </lineage>
</organism>
<dbReference type="AlphaFoldDB" id="A0A0A9H928"/>
<accession>A0A0A9H928</accession>
<proteinExistence type="predicted"/>
<protein>
    <submittedName>
        <fullName evidence="1">Uncharacterized protein</fullName>
    </submittedName>
</protein>